<evidence type="ECO:0000313" key="8">
    <source>
        <dbReference type="Proteomes" id="UP000316781"/>
    </source>
</evidence>
<dbReference type="InterPro" id="IPR016176">
    <property type="entry name" value="Cbl-dep_enz_cat"/>
</dbReference>
<evidence type="ECO:0000256" key="3">
    <source>
        <dbReference type="ARBA" id="ARBA00022628"/>
    </source>
</evidence>
<sequence>MGGGARRFMQEDARNPVIVRGSLMSLQDAPLAGVFPPGTEEGWRKIVDRALKGGSFDRLLSKTYDGVEISPLYQRATAPGPRALRAAAGRWSILARVDLADLDTANASALGDLEGGADGLHIVFAGAQGAYGTGLCDDGEEALAHVFDKIRFDYGIPALVEFSPRAPKAVDTLLRLLDRAHIEPSITRLSFGLDPLGAKALHGFSPAPWGEESKSFAARVRSLAAAGYRFGTVAADARVIHAAGGTEAQELGFALAAALAYLRALEEGGLPLEEARALIAFRLAADADEFVTIAKFRALRRLFARVEEACGLAPAPIFVHAETAWRMMTRRDPWTNLLRATLASFGAAIGGADAVTVLPFTQALGAPDDFARRLARDTQLVLQDESHIDAVDDPASGSGGMEALTEALCERGWAEFQSLEAEGGLAAALDKGSFQGRVAETAGKRAQNVARSRDKITGCNAFPDIGEAPVAALAPFDASLAEAPAPAGALRSPPLRPRRLAEPFEALRDRSDAALAEKGARPRIFLANLGAVAAFTARANFAKNFFEAGGIEAVFGEEGADVAAALRASGATLACVCSSDAIYAEKAEQAARDLAAAGARVYLAGRPGELETALRAAGVAEFIYAGGDMFDTLQRALAEAG</sequence>
<comment type="caution">
    <text evidence="7">The sequence shown here is derived from an EMBL/GenBank/DDBJ whole genome shotgun (WGS) entry which is preliminary data.</text>
</comment>
<gene>
    <name evidence="7" type="ORF">FM996_12130</name>
</gene>
<dbReference type="PANTHER" id="PTHR48101:SF4">
    <property type="entry name" value="METHYLMALONYL-COA MUTASE, MITOCHONDRIAL"/>
    <property type="match status" value="1"/>
</dbReference>
<evidence type="ECO:0000313" key="7">
    <source>
        <dbReference type="EMBL" id="TRL32459.1"/>
    </source>
</evidence>
<dbReference type="GO" id="GO:0031419">
    <property type="term" value="F:cobalamin binding"/>
    <property type="evidence" value="ECO:0007669"/>
    <property type="project" value="UniProtKB-KW"/>
</dbReference>
<dbReference type="InterPro" id="IPR006099">
    <property type="entry name" value="MeMalonylCoA_mutase_a/b_cat"/>
</dbReference>
<evidence type="ECO:0000256" key="4">
    <source>
        <dbReference type="ARBA" id="ARBA00023235"/>
    </source>
</evidence>
<dbReference type="GO" id="GO:0016866">
    <property type="term" value="F:intramolecular transferase activity"/>
    <property type="evidence" value="ECO:0007669"/>
    <property type="project" value="InterPro"/>
</dbReference>
<evidence type="ECO:0000259" key="6">
    <source>
        <dbReference type="Pfam" id="PF01642"/>
    </source>
</evidence>
<dbReference type="PANTHER" id="PTHR48101">
    <property type="entry name" value="METHYLMALONYL-COA MUTASE, MITOCHONDRIAL-RELATED"/>
    <property type="match status" value="1"/>
</dbReference>
<dbReference type="SUPFAM" id="SSF52242">
    <property type="entry name" value="Cobalamin (vitamin B12)-binding domain"/>
    <property type="match status" value="1"/>
</dbReference>
<feature type="domain" description="Methylmalonyl-CoA mutase alpha/beta chain catalytic" evidence="6">
    <location>
        <begin position="157"/>
        <end position="468"/>
    </location>
</feature>
<dbReference type="EMBL" id="VJMF01000046">
    <property type="protein sequence ID" value="TRL32459.1"/>
    <property type="molecule type" value="Genomic_DNA"/>
</dbReference>
<keyword evidence="5" id="KW-0170">Cobalt</keyword>
<name>A0A549SS77_METSR</name>
<dbReference type="Gene3D" id="3.40.50.280">
    <property type="entry name" value="Cobalamin-binding domain"/>
    <property type="match status" value="1"/>
</dbReference>
<dbReference type="Proteomes" id="UP000316781">
    <property type="component" value="Unassembled WGS sequence"/>
</dbReference>
<reference evidence="7 8" key="1">
    <citation type="submission" date="2019-07" db="EMBL/GenBank/DDBJ databases">
        <title>Ln-dependent methylotrophs.</title>
        <authorList>
            <person name="Tani A."/>
        </authorList>
    </citation>
    <scope>NUCLEOTIDE SEQUENCE [LARGE SCALE GENOMIC DNA]</scope>
    <source>
        <strain evidence="7 8">SM89A</strain>
    </source>
</reference>
<dbReference type="InterPro" id="IPR036724">
    <property type="entry name" value="Cobalamin-bd_sf"/>
</dbReference>
<keyword evidence="3" id="KW-0846">Cobalamin</keyword>
<evidence type="ECO:0000256" key="1">
    <source>
        <dbReference type="ARBA" id="ARBA00001922"/>
    </source>
</evidence>
<keyword evidence="4" id="KW-0413">Isomerase</keyword>
<organism evidence="7 8">
    <name type="scientific">Methylosinus sporium</name>
    <dbReference type="NCBI Taxonomy" id="428"/>
    <lineage>
        <taxon>Bacteria</taxon>
        <taxon>Pseudomonadati</taxon>
        <taxon>Pseudomonadota</taxon>
        <taxon>Alphaproteobacteria</taxon>
        <taxon>Hyphomicrobiales</taxon>
        <taxon>Methylocystaceae</taxon>
        <taxon>Methylosinus</taxon>
    </lineage>
</organism>
<evidence type="ECO:0000256" key="2">
    <source>
        <dbReference type="ARBA" id="ARBA00008465"/>
    </source>
</evidence>
<dbReference type="AlphaFoldDB" id="A0A549SS77"/>
<dbReference type="Pfam" id="PF01642">
    <property type="entry name" value="MM_CoA_mutase"/>
    <property type="match status" value="1"/>
</dbReference>
<protein>
    <submittedName>
        <fullName evidence="7">Methylmalonyl-CoA mutase</fullName>
    </submittedName>
</protein>
<comment type="cofactor">
    <cofactor evidence="1">
        <name>adenosylcob(III)alamin</name>
        <dbReference type="ChEBI" id="CHEBI:18408"/>
    </cofactor>
</comment>
<evidence type="ECO:0000256" key="5">
    <source>
        <dbReference type="ARBA" id="ARBA00023285"/>
    </source>
</evidence>
<dbReference type="GO" id="GO:0046872">
    <property type="term" value="F:metal ion binding"/>
    <property type="evidence" value="ECO:0007669"/>
    <property type="project" value="InterPro"/>
</dbReference>
<dbReference type="Gene3D" id="3.20.20.240">
    <property type="entry name" value="Methylmalonyl-CoA mutase"/>
    <property type="match status" value="1"/>
</dbReference>
<comment type="similarity">
    <text evidence="2">Belongs to the methylmalonyl-CoA mutase family.</text>
</comment>
<accession>A0A549SS77</accession>
<dbReference type="SUPFAM" id="SSF51703">
    <property type="entry name" value="Cobalamin (vitamin B12)-dependent enzymes"/>
    <property type="match status" value="1"/>
</dbReference>
<proteinExistence type="inferred from homology"/>